<dbReference type="Pfam" id="PF04480">
    <property type="entry name" value="DUF559"/>
    <property type="match status" value="1"/>
</dbReference>
<proteinExistence type="predicted"/>
<dbReference type="Gene3D" id="3.40.960.10">
    <property type="entry name" value="VSR Endonuclease"/>
    <property type="match status" value="1"/>
</dbReference>
<dbReference type="InterPro" id="IPR007569">
    <property type="entry name" value="DUF559"/>
</dbReference>
<reference evidence="2" key="1">
    <citation type="submission" date="2024-05" db="EMBL/GenBank/DDBJ databases">
        <authorList>
            <person name="Cai S.Y."/>
            <person name="Jin L.M."/>
            <person name="Li H.R."/>
        </authorList>
    </citation>
    <scope>NUCLEOTIDE SEQUENCE</scope>
    <source>
        <strain evidence="2">A5-74</strain>
    </source>
</reference>
<organism evidence="2">
    <name type="scientific">Nakamurella sp. A5-74</name>
    <dbReference type="NCBI Taxonomy" id="3158264"/>
    <lineage>
        <taxon>Bacteria</taxon>
        <taxon>Bacillati</taxon>
        <taxon>Actinomycetota</taxon>
        <taxon>Actinomycetes</taxon>
        <taxon>Nakamurellales</taxon>
        <taxon>Nakamurellaceae</taxon>
        <taxon>Nakamurella</taxon>
    </lineage>
</organism>
<name>A0AAU8DMN6_9ACTN</name>
<dbReference type="EMBL" id="CP159218">
    <property type="protein sequence ID" value="XCG63239.1"/>
    <property type="molecule type" value="Genomic_DNA"/>
</dbReference>
<dbReference type="AlphaFoldDB" id="A0AAU8DMN6"/>
<dbReference type="InterPro" id="IPR011335">
    <property type="entry name" value="Restrct_endonuc-II-like"/>
</dbReference>
<gene>
    <name evidence="2" type="ORF">ABLG96_18855</name>
</gene>
<feature type="domain" description="DUF559" evidence="1">
    <location>
        <begin position="186"/>
        <end position="285"/>
    </location>
</feature>
<evidence type="ECO:0000259" key="1">
    <source>
        <dbReference type="Pfam" id="PF04480"/>
    </source>
</evidence>
<accession>A0AAU8DMN6</accession>
<dbReference type="RefSeq" id="WP_353648854.1">
    <property type="nucleotide sequence ID" value="NZ_CP159218.1"/>
</dbReference>
<protein>
    <submittedName>
        <fullName evidence="2">DUF559 domain-containing protein</fullName>
    </submittedName>
</protein>
<evidence type="ECO:0000313" key="2">
    <source>
        <dbReference type="EMBL" id="XCG63239.1"/>
    </source>
</evidence>
<dbReference type="SUPFAM" id="SSF52980">
    <property type="entry name" value="Restriction endonuclease-like"/>
    <property type="match status" value="1"/>
</dbReference>
<sequence length="300" mass="33628">MHRATAIERLLQDEGPLLTSNTTDVASSTLTRAVAAGTLVSPLPGVYLASAVANDPALRLAAVAAWNPDAVVLGAAAARATFWPELRVPVIEVAAATRIRRPGYSFSEVIVPPELVQRRRGLTVLAPAAAAIDLSGRLGPDAIDTALRSRRITLDQLWEALASMPHRRGNRDRRQIMVESRTNPWSAAERLAHREFRQRRLTGWVANAPVITSNQQLYYLDIRFRGVMVAIEIDGRFHQFDRAVFEQDRVRQNDLVRDGWIVLRFTYRQLCVDPQRCVDLIRDVLQKTRRTRGLHVFDGS</sequence>